<comment type="subcellular location">
    <subcellularLocation>
        <location evidence="1">Membrane</location>
        <topology evidence="1">Multi-pass membrane protein</topology>
    </subcellularLocation>
</comment>
<accession>G0R6D4</accession>
<reference evidence="8 9" key="1">
    <citation type="submission" date="2011-07" db="EMBL/GenBank/DDBJ databases">
        <authorList>
            <person name="Coyne R."/>
            <person name="Brami D."/>
            <person name="Johnson J."/>
            <person name="Hostetler J."/>
            <person name="Hannick L."/>
            <person name="Clark T."/>
            <person name="Cassidy-Hanley D."/>
            <person name="Inman J."/>
        </authorList>
    </citation>
    <scope>NUCLEOTIDE SEQUENCE [LARGE SCALE GENOMIC DNA]</scope>
    <source>
        <strain evidence="8 9">G5</strain>
    </source>
</reference>
<dbReference type="PROSITE" id="PS50850">
    <property type="entry name" value="MFS"/>
    <property type="match status" value="1"/>
</dbReference>
<keyword evidence="5" id="KW-0175">Coiled coil</keyword>
<dbReference type="GO" id="GO:0022857">
    <property type="term" value="F:transmembrane transporter activity"/>
    <property type="evidence" value="ECO:0007669"/>
    <property type="project" value="InterPro"/>
</dbReference>
<dbReference type="OrthoDB" id="312276at2759"/>
<dbReference type="Pfam" id="PF00083">
    <property type="entry name" value="Sugar_tr"/>
    <property type="match status" value="1"/>
</dbReference>
<dbReference type="GeneID" id="14903034"/>
<evidence type="ECO:0000256" key="1">
    <source>
        <dbReference type="ARBA" id="ARBA00004141"/>
    </source>
</evidence>
<feature type="transmembrane region" description="Helical" evidence="6">
    <location>
        <begin position="81"/>
        <end position="104"/>
    </location>
</feature>
<proteinExistence type="predicted"/>
<evidence type="ECO:0000256" key="3">
    <source>
        <dbReference type="ARBA" id="ARBA00022989"/>
    </source>
</evidence>
<dbReference type="AlphaFoldDB" id="G0R6D4"/>
<keyword evidence="4 6" id="KW-0472">Membrane</keyword>
<dbReference type="EMBL" id="GL984395">
    <property type="protein sequence ID" value="EGR26970.1"/>
    <property type="molecule type" value="Genomic_DNA"/>
</dbReference>
<dbReference type="GO" id="GO:0016020">
    <property type="term" value="C:membrane"/>
    <property type="evidence" value="ECO:0007669"/>
    <property type="project" value="UniProtKB-SubCell"/>
</dbReference>
<feature type="transmembrane region" description="Helical" evidence="6">
    <location>
        <begin position="142"/>
        <end position="164"/>
    </location>
</feature>
<dbReference type="InterPro" id="IPR036259">
    <property type="entry name" value="MFS_trans_sf"/>
</dbReference>
<dbReference type="PANTHER" id="PTHR24064">
    <property type="entry name" value="SOLUTE CARRIER FAMILY 22 MEMBER"/>
    <property type="match status" value="1"/>
</dbReference>
<feature type="transmembrane region" description="Helical" evidence="6">
    <location>
        <begin position="30"/>
        <end position="61"/>
    </location>
</feature>
<name>G0R6D4_ICHMU</name>
<evidence type="ECO:0000256" key="4">
    <source>
        <dbReference type="ARBA" id="ARBA00023136"/>
    </source>
</evidence>
<sequence>MVFFGGFLGSFIFSFLSDLKGRKIAFLCSWIAASVGVLVIAFSVNVYMLMVGFFIAGFGIYPSNTLNFIIMTEQSSGKFRVVTTAFILTGYTLSEGVLDGIIMYFPELFPTQIRGLALGLIRGVGISGSILSSFALQFSEFIGLNPVIFFGGIGISSTLCGFGLKETLNCQMKDQIEELEKQQYKLQEEKKV</sequence>
<dbReference type="RefSeq" id="XP_004023854.1">
    <property type="nucleotide sequence ID" value="XM_004023805.1"/>
</dbReference>
<evidence type="ECO:0000256" key="6">
    <source>
        <dbReference type="SAM" id="Phobius"/>
    </source>
</evidence>
<evidence type="ECO:0000313" key="8">
    <source>
        <dbReference type="EMBL" id="EGR26970.1"/>
    </source>
</evidence>
<dbReference type="STRING" id="857967.G0R6D4"/>
<evidence type="ECO:0000256" key="5">
    <source>
        <dbReference type="SAM" id="Coils"/>
    </source>
</evidence>
<gene>
    <name evidence="8" type="ORF">IMG5_203690</name>
</gene>
<dbReference type="Proteomes" id="UP000008983">
    <property type="component" value="Unassembled WGS sequence"/>
</dbReference>
<keyword evidence="9" id="KW-1185">Reference proteome</keyword>
<keyword evidence="3 6" id="KW-1133">Transmembrane helix</keyword>
<organism evidence="8 9">
    <name type="scientific">Ichthyophthirius multifiliis</name>
    <name type="common">White spot disease agent</name>
    <name type="synonym">Ich</name>
    <dbReference type="NCBI Taxonomy" id="5932"/>
    <lineage>
        <taxon>Eukaryota</taxon>
        <taxon>Sar</taxon>
        <taxon>Alveolata</taxon>
        <taxon>Ciliophora</taxon>
        <taxon>Intramacronucleata</taxon>
        <taxon>Oligohymenophorea</taxon>
        <taxon>Hymenostomatida</taxon>
        <taxon>Ophryoglenina</taxon>
        <taxon>Ichthyophthirius</taxon>
    </lineage>
</organism>
<dbReference type="Gene3D" id="1.20.1250.20">
    <property type="entry name" value="MFS general substrate transporter like domains"/>
    <property type="match status" value="1"/>
</dbReference>
<feature type="domain" description="Major facilitator superfamily (MFS) profile" evidence="7">
    <location>
        <begin position="1"/>
        <end position="192"/>
    </location>
</feature>
<dbReference type="SUPFAM" id="SSF103473">
    <property type="entry name" value="MFS general substrate transporter"/>
    <property type="match status" value="1"/>
</dbReference>
<dbReference type="InParanoid" id="G0R6D4"/>
<protein>
    <submittedName>
        <fullName evidence="8">Major facilitator superfamily protein, putative</fullName>
    </submittedName>
</protein>
<evidence type="ECO:0000256" key="2">
    <source>
        <dbReference type="ARBA" id="ARBA00022692"/>
    </source>
</evidence>
<evidence type="ECO:0000259" key="7">
    <source>
        <dbReference type="PROSITE" id="PS50850"/>
    </source>
</evidence>
<feature type="transmembrane region" description="Helical" evidence="6">
    <location>
        <begin position="116"/>
        <end position="136"/>
    </location>
</feature>
<keyword evidence="2 6" id="KW-0812">Transmembrane</keyword>
<evidence type="ECO:0000313" key="9">
    <source>
        <dbReference type="Proteomes" id="UP000008983"/>
    </source>
</evidence>
<feature type="coiled-coil region" evidence="5">
    <location>
        <begin position="165"/>
        <end position="192"/>
    </location>
</feature>
<dbReference type="InterPro" id="IPR005828">
    <property type="entry name" value="MFS_sugar_transport-like"/>
</dbReference>
<dbReference type="InterPro" id="IPR020846">
    <property type="entry name" value="MFS_dom"/>
</dbReference>